<accession>A0A9N8H8J3</accession>
<dbReference type="GO" id="GO:0005507">
    <property type="term" value="F:copper ion binding"/>
    <property type="evidence" value="ECO:0007669"/>
    <property type="project" value="InterPro"/>
</dbReference>
<dbReference type="InterPro" id="IPR024548">
    <property type="entry name" value="Cu2_monoox_C"/>
</dbReference>
<evidence type="ECO:0000259" key="4">
    <source>
        <dbReference type="PROSITE" id="PS50836"/>
    </source>
</evidence>
<dbReference type="SUPFAM" id="SSF49742">
    <property type="entry name" value="PHM/PNGase F"/>
    <property type="match status" value="2"/>
</dbReference>
<dbReference type="CDD" id="cd09631">
    <property type="entry name" value="DOMON_DOH"/>
    <property type="match status" value="1"/>
</dbReference>
<dbReference type="InterPro" id="IPR008977">
    <property type="entry name" value="PHM/PNGase_F_dom_sf"/>
</dbReference>
<dbReference type="InterPro" id="IPR045266">
    <property type="entry name" value="DOH_DOMON"/>
</dbReference>
<evidence type="ECO:0000256" key="3">
    <source>
        <dbReference type="SAM" id="Phobius"/>
    </source>
</evidence>
<dbReference type="Pfam" id="PF01082">
    <property type="entry name" value="Cu2_monooxygen"/>
    <property type="match status" value="1"/>
</dbReference>
<dbReference type="Gene3D" id="2.60.40.1210">
    <property type="entry name" value="Cellobiose dehydrogenase, cytochrome domain"/>
    <property type="match status" value="1"/>
</dbReference>
<evidence type="ECO:0000256" key="2">
    <source>
        <dbReference type="ARBA" id="ARBA00023180"/>
    </source>
</evidence>
<feature type="transmembrane region" description="Helical" evidence="3">
    <location>
        <begin position="719"/>
        <end position="743"/>
    </location>
</feature>
<dbReference type="Pfam" id="PF03712">
    <property type="entry name" value="Cu2_monoox_C"/>
    <property type="match status" value="1"/>
</dbReference>
<dbReference type="Pfam" id="PF00501">
    <property type="entry name" value="AMP-binding"/>
    <property type="match status" value="1"/>
</dbReference>
<dbReference type="SMART" id="SM00664">
    <property type="entry name" value="DoH"/>
    <property type="match status" value="1"/>
</dbReference>
<dbReference type="InterPro" id="IPR042099">
    <property type="entry name" value="ANL_N_sf"/>
</dbReference>
<dbReference type="InterPro" id="IPR000873">
    <property type="entry name" value="AMP-dep_synth/lig_dom"/>
</dbReference>
<dbReference type="Gene3D" id="2.60.120.310">
    <property type="entry name" value="Copper type II, ascorbate-dependent monooxygenase, N-terminal domain"/>
    <property type="match status" value="1"/>
</dbReference>
<gene>
    <name evidence="5" type="ORF">SEMRO_93_G048450.1</name>
</gene>
<dbReference type="PANTHER" id="PTHR22754">
    <property type="entry name" value="DISCO-INTERACTING PROTEIN 2 DIP2 -RELATED"/>
    <property type="match status" value="1"/>
</dbReference>
<dbReference type="Proteomes" id="UP001153069">
    <property type="component" value="Unassembled WGS sequence"/>
</dbReference>
<dbReference type="SUPFAM" id="SSF56801">
    <property type="entry name" value="Acetyl-CoA synthetase-like"/>
    <property type="match status" value="1"/>
</dbReference>
<keyword evidence="3" id="KW-0812">Transmembrane</keyword>
<evidence type="ECO:0000256" key="1">
    <source>
        <dbReference type="ARBA" id="ARBA00023157"/>
    </source>
</evidence>
<dbReference type="Gene3D" id="3.40.50.12780">
    <property type="entry name" value="N-terminal domain of ligase-like"/>
    <property type="match status" value="1"/>
</dbReference>
<protein>
    <submittedName>
        <fullName evidence="5">Fatty-acid--CoA ligase FadD21</fullName>
    </submittedName>
</protein>
<organism evidence="5 6">
    <name type="scientific">Seminavis robusta</name>
    <dbReference type="NCBI Taxonomy" id="568900"/>
    <lineage>
        <taxon>Eukaryota</taxon>
        <taxon>Sar</taxon>
        <taxon>Stramenopiles</taxon>
        <taxon>Ochrophyta</taxon>
        <taxon>Bacillariophyta</taxon>
        <taxon>Bacillariophyceae</taxon>
        <taxon>Bacillariophycidae</taxon>
        <taxon>Naviculales</taxon>
        <taxon>Naviculaceae</taxon>
        <taxon>Seminavis</taxon>
    </lineage>
</organism>
<reference evidence="5" key="1">
    <citation type="submission" date="2020-06" db="EMBL/GenBank/DDBJ databases">
        <authorList>
            <consortium name="Plant Systems Biology data submission"/>
        </authorList>
    </citation>
    <scope>NUCLEOTIDE SEQUENCE</scope>
    <source>
        <strain evidence="5">D6</strain>
    </source>
</reference>
<dbReference type="InterPro" id="IPR005018">
    <property type="entry name" value="DOMON_domain"/>
</dbReference>
<dbReference type="SUPFAM" id="SSF49344">
    <property type="entry name" value="CBD9-like"/>
    <property type="match status" value="1"/>
</dbReference>
<dbReference type="PANTHER" id="PTHR22754:SF32">
    <property type="entry name" value="DISCO-INTERACTING PROTEIN 2"/>
    <property type="match status" value="1"/>
</dbReference>
<dbReference type="InterPro" id="IPR036939">
    <property type="entry name" value="Cu2_ascorb_mOase_N_sf"/>
</dbReference>
<keyword evidence="5" id="KW-0436">Ligase</keyword>
<proteinExistence type="predicted"/>
<keyword evidence="1" id="KW-1015">Disulfide bond</keyword>
<keyword evidence="6" id="KW-1185">Reference proteome</keyword>
<name>A0A9N8H8J3_9STRA</name>
<evidence type="ECO:0000313" key="6">
    <source>
        <dbReference type="Proteomes" id="UP001153069"/>
    </source>
</evidence>
<dbReference type="InterPro" id="IPR014784">
    <property type="entry name" value="Cu2_ascorb_mOase-like_C"/>
</dbReference>
<dbReference type="EMBL" id="CAICTM010000092">
    <property type="protein sequence ID" value="CAB9500833.1"/>
    <property type="molecule type" value="Genomic_DNA"/>
</dbReference>
<feature type="domain" description="DOMON" evidence="4">
    <location>
        <begin position="25"/>
        <end position="158"/>
    </location>
</feature>
<dbReference type="PROSITE" id="PS50836">
    <property type="entry name" value="DOMON"/>
    <property type="match status" value="1"/>
</dbReference>
<dbReference type="GO" id="GO:0016874">
    <property type="term" value="F:ligase activity"/>
    <property type="evidence" value="ECO:0007669"/>
    <property type="project" value="UniProtKB-KW"/>
</dbReference>
<dbReference type="AlphaFoldDB" id="A0A9N8H8J3"/>
<comment type="caution">
    <text evidence="5">The sequence shown here is derived from an EMBL/GenBank/DDBJ whole genome shotgun (WGS) entry which is preliminary data.</text>
</comment>
<dbReference type="Gene3D" id="2.60.120.230">
    <property type="match status" value="1"/>
</dbReference>
<dbReference type="Pfam" id="PF03351">
    <property type="entry name" value="DOMON"/>
    <property type="match status" value="1"/>
</dbReference>
<dbReference type="GO" id="GO:0016715">
    <property type="term" value="F:oxidoreductase activity, acting on paired donors, with incorporation or reduction of molecular oxygen, reduced ascorbate as one donor, and incorporation of one atom of oxygen"/>
    <property type="evidence" value="ECO:0007669"/>
    <property type="project" value="InterPro"/>
</dbReference>
<dbReference type="OrthoDB" id="10253115at2759"/>
<sequence length="994" mass="110353">MYGPWDHQNDHTTSDEFLLLAEPANLRIHGWKVINDGQDLVIMLSASSVAGWIGFGFGEAASGSMLGADVVIVMPDDINLGNVTATDYYVPWESSPLDKGTPPFPVRDSQQDWAVLAGHYSSDTGTVVVLQRKLDTGDKHQDRVVNLDERMSVIFAFGQETYLSYHGPKHRGTTMIQFGKEDEQDPFADADWHLDVTMPNVTLADGWDDVYVHYSMDLGELQDDIMGFDFDAVATKPNFVHHFVVYGCDDGPTNSDWLAYQEPQTFLGIQPAVLHCNYIFGWALGGNALVLPEEVGLRNVRYVVLQGHYNLPPIWTSYTTDDEEDNQDGAGAVKHVGAGSVDSSGFRVYLTSQQREFSAGVLMISNKEVGATIPAGQDLVHYQATCSSHCTRKNPHPMRVLFAFLHMHSHGRHIWVSHYDADGNFKGIISKTEFWNFEFQKTTAVDATVEPGDILRLHCVFDTSKRKDLDGILWGERSGDEMCLVSLTYYSPDPQVELCGSVRLSALGGDNFSYCNYDPVIHGTTLEANAPTSSASSCGIGGFPLEVEFGATPALEYSSDTISPTECDDPSSCPLVVAIVSSSIICILLLIAFVDFRGRRRRSSSNSEEALVKGASVDTGTRTDDHASTLLNGSDSDGENVFVRDATDYAASNGFEKRFTIECFRTLAESKPDRLMYAWLDEEANVVDSYTRKQLWDKSRDLAFLLKTKYGVQPGCRVMIVYPIGIEFLVGLVAIIRVGGIVVSTYPPNPANLDVDVPKFAHFVQDSGAKVALTTKRYLRIVQASRLINRDWPKEIDWVATDKTLPSAPAEFEDWQPTADDVALLQYTSGSTTDPKGVIITHGNIRHQISYLERCHHVYARTSARTDAEDFVNVSWTPEFHDMGLFGSFLSFLSTGGTSYAMSPLTFLHPLIWVEAMRRYKATCTNGPDFGFSLCCKRLKERNEKNGLPTGTLEMKDRIPSLKFVVIGSDARSLWNLPFYRIRDHSIESAVFIL</sequence>
<keyword evidence="3" id="KW-0472">Membrane</keyword>
<dbReference type="InterPro" id="IPR000323">
    <property type="entry name" value="Cu2_ascorb_mOase_N"/>
</dbReference>
<keyword evidence="2" id="KW-0325">Glycoprotein</keyword>
<evidence type="ECO:0000313" key="5">
    <source>
        <dbReference type="EMBL" id="CAB9500833.1"/>
    </source>
</evidence>
<feature type="transmembrane region" description="Helical" evidence="3">
    <location>
        <begin position="575"/>
        <end position="594"/>
    </location>
</feature>
<keyword evidence="3" id="KW-1133">Transmembrane helix</keyword>